<protein>
    <submittedName>
        <fullName evidence="2">Uncharacterized protein</fullName>
    </submittedName>
</protein>
<evidence type="ECO:0000313" key="2">
    <source>
        <dbReference type="EMBL" id="OTF97556.1"/>
    </source>
</evidence>
<organism evidence="2 3">
    <name type="scientific">Helianthus annuus</name>
    <name type="common">Common sunflower</name>
    <dbReference type="NCBI Taxonomy" id="4232"/>
    <lineage>
        <taxon>Eukaryota</taxon>
        <taxon>Viridiplantae</taxon>
        <taxon>Streptophyta</taxon>
        <taxon>Embryophyta</taxon>
        <taxon>Tracheophyta</taxon>
        <taxon>Spermatophyta</taxon>
        <taxon>Magnoliopsida</taxon>
        <taxon>eudicotyledons</taxon>
        <taxon>Gunneridae</taxon>
        <taxon>Pentapetalae</taxon>
        <taxon>asterids</taxon>
        <taxon>campanulids</taxon>
        <taxon>Asterales</taxon>
        <taxon>Asteraceae</taxon>
        <taxon>Asteroideae</taxon>
        <taxon>Heliantheae alliance</taxon>
        <taxon>Heliantheae</taxon>
        <taxon>Helianthus</taxon>
    </lineage>
</organism>
<dbReference type="Proteomes" id="UP000215914">
    <property type="component" value="Chromosome 14"/>
</dbReference>
<sequence length="195" mass="21788">MKTGMHLRFFCLIRASPLFNLRRLFNLNFAMANVFNVKFFKNGNWQHNGEGYKYVGQTIATALKPLPMDINYSQFLSALTIALDIQPGTHFEVTYPRKTSAKVEFPILIDNPQAFEDIKEFVGGGGYSTVLPTAEVIPPRRPPPSKPESGGKSATVGALGTSKTRTRHLRVRMRAGGHWADTQWLYQGICVRVGT</sequence>
<proteinExistence type="predicted"/>
<keyword evidence="3" id="KW-1185">Reference proteome</keyword>
<evidence type="ECO:0000256" key="1">
    <source>
        <dbReference type="SAM" id="MobiDB-lite"/>
    </source>
</evidence>
<dbReference type="InParanoid" id="A0A251SFD0"/>
<gene>
    <name evidence="2" type="ORF">HannXRQ_Chr14g0435931</name>
</gene>
<name>A0A251SFD0_HELAN</name>
<dbReference type="EMBL" id="CM007903">
    <property type="protein sequence ID" value="OTF97556.1"/>
    <property type="molecule type" value="Genomic_DNA"/>
</dbReference>
<accession>A0A251SFD0</accession>
<reference evidence="3" key="1">
    <citation type="journal article" date="2017" name="Nature">
        <title>The sunflower genome provides insights into oil metabolism, flowering and Asterid evolution.</title>
        <authorList>
            <person name="Badouin H."/>
            <person name="Gouzy J."/>
            <person name="Grassa C.J."/>
            <person name="Murat F."/>
            <person name="Staton S.E."/>
            <person name="Cottret L."/>
            <person name="Lelandais-Briere C."/>
            <person name="Owens G.L."/>
            <person name="Carrere S."/>
            <person name="Mayjonade B."/>
            <person name="Legrand L."/>
            <person name="Gill N."/>
            <person name="Kane N.C."/>
            <person name="Bowers J.E."/>
            <person name="Hubner S."/>
            <person name="Bellec A."/>
            <person name="Berard A."/>
            <person name="Berges H."/>
            <person name="Blanchet N."/>
            <person name="Boniface M.C."/>
            <person name="Brunel D."/>
            <person name="Catrice O."/>
            <person name="Chaidir N."/>
            <person name="Claudel C."/>
            <person name="Donnadieu C."/>
            <person name="Faraut T."/>
            <person name="Fievet G."/>
            <person name="Helmstetter N."/>
            <person name="King M."/>
            <person name="Knapp S.J."/>
            <person name="Lai Z."/>
            <person name="Le Paslier M.C."/>
            <person name="Lippi Y."/>
            <person name="Lorenzon L."/>
            <person name="Mandel J.R."/>
            <person name="Marage G."/>
            <person name="Marchand G."/>
            <person name="Marquand E."/>
            <person name="Bret-Mestries E."/>
            <person name="Morien E."/>
            <person name="Nambeesan S."/>
            <person name="Nguyen T."/>
            <person name="Pegot-Espagnet P."/>
            <person name="Pouilly N."/>
            <person name="Raftis F."/>
            <person name="Sallet E."/>
            <person name="Schiex T."/>
            <person name="Thomas J."/>
            <person name="Vandecasteele C."/>
            <person name="Vares D."/>
            <person name="Vear F."/>
            <person name="Vautrin S."/>
            <person name="Crespi M."/>
            <person name="Mangin B."/>
            <person name="Burke J.M."/>
            <person name="Salse J."/>
            <person name="Munos S."/>
            <person name="Vincourt P."/>
            <person name="Rieseberg L.H."/>
            <person name="Langlade N.B."/>
        </authorList>
    </citation>
    <scope>NUCLEOTIDE SEQUENCE [LARGE SCALE GENOMIC DNA]</scope>
    <source>
        <strain evidence="3">cv. SF193</strain>
    </source>
</reference>
<feature type="region of interest" description="Disordered" evidence="1">
    <location>
        <begin position="136"/>
        <end position="163"/>
    </location>
</feature>
<evidence type="ECO:0000313" key="3">
    <source>
        <dbReference type="Proteomes" id="UP000215914"/>
    </source>
</evidence>
<dbReference type="AlphaFoldDB" id="A0A251SFD0"/>